<comment type="caution">
    <text evidence="1">The sequence shown here is derived from an EMBL/GenBank/DDBJ whole genome shotgun (WGS) entry which is preliminary data.</text>
</comment>
<evidence type="ECO:0000313" key="2">
    <source>
        <dbReference type="Proteomes" id="UP001234297"/>
    </source>
</evidence>
<gene>
    <name evidence="1" type="ORF">MRB53_021495</name>
</gene>
<dbReference type="EMBL" id="CM056814">
    <property type="protein sequence ID" value="KAJ8628188.1"/>
    <property type="molecule type" value="Genomic_DNA"/>
</dbReference>
<accession>A0ACC2L4B2</accession>
<organism evidence="1 2">
    <name type="scientific">Persea americana</name>
    <name type="common">Avocado</name>
    <dbReference type="NCBI Taxonomy" id="3435"/>
    <lineage>
        <taxon>Eukaryota</taxon>
        <taxon>Viridiplantae</taxon>
        <taxon>Streptophyta</taxon>
        <taxon>Embryophyta</taxon>
        <taxon>Tracheophyta</taxon>
        <taxon>Spermatophyta</taxon>
        <taxon>Magnoliopsida</taxon>
        <taxon>Magnoliidae</taxon>
        <taxon>Laurales</taxon>
        <taxon>Lauraceae</taxon>
        <taxon>Persea</taxon>
    </lineage>
</organism>
<name>A0ACC2L4B2_PERAE</name>
<sequence>MIRSMGGSELETDLYKWEVQVLETQDSGTMTVEILEPDRRFSSVGHWTAAQAAAPSFSGDTQRQRQKLRRRPAVLCSVCPELRSAPCSFLRSAPVTRSGSDSQATRTAAAIIAGLLQI</sequence>
<proteinExistence type="predicted"/>
<reference evidence="1 2" key="1">
    <citation type="journal article" date="2022" name="Hortic Res">
        <title>A haplotype resolved chromosomal level avocado genome allows analysis of novel avocado genes.</title>
        <authorList>
            <person name="Nath O."/>
            <person name="Fletcher S.J."/>
            <person name="Hayward A."/>
            <person name="Shaw L.M."/>
            <person name="Masouleh A.K."/>
            <person name="Furtado A."/>
            <person name="Henry R.J."/>
            <person name="Mitter N."/>
        </authorList>
    </citation>
    <scope>NUCLEOTIDE SEQUENCE [LARGE SCALE GENOMIC DNA]</scope>
    <source>
        <strain evidence="2">cv. Hass</strain>
    </source>
</reference>
<protein>
    <submittedName>
        <fullName evidence="1">Uncharacterized protein</fullName>
    </submittedName>
</protein>
<dbReference type="Proteomes" id="UP001234297">
    <property type="component" value="Chromosome 6"/>
</dbReference>
<evidence type="ECO:0000313" key="1">
    <source>
        <dbReference type="EMBL" id="KAJ8628188.1"/>
    </source>
</evidence>
<keyword evidence="2" id="KW-1185">Reference proteome</keyword>